<feature type="chain" id="PRO_5039432897" description="Copper amine oxidase-like N-terminal domain-containing protein" evidence="1">
    <location>
        <begin position="29"/>
        <end position="223"/>
    </location>
</feature>
<dbReference type="Gene3D" id="2.60.120.1060">
    <property type="entry name" value="NPCBM/NEW2 domain"/>
    <property type="match status" value="1"/>
</dbReference>
<gene>
    <name evidence="3" type="ORF">H9714_03520</name>
</gene>
<proteinExistence type="predicted"/>
<dbReference type="SUPFAM" id="SSF55383">
    <property type="entry name" value="Copper amine oxidase, domain N"/>
    <property type="match status" value="1"/>
</dbReference>
<evidence type="ECO:0000256" key="1">
    <source>
        <dbReference type="SAM" id="SignalP"/>
    </source>
</evidence>
<dbReference type="EMBL" id="DWYC01000036">
    <property type="protein sequence ID" value="HJB56601.1"/>
    <property type="molecule type" value="Genomic_DNA"/>
</dbReference>
<name>A0A9D2M9D8_9FIRM</name>
<dbReference type="AlphaFoldDB" id="A0A9D2M9D8"/>
<keyword evidence="1" id="KW-0732">Signal</keyword>
<dbReference type="InterPro" id="IPR038637">
    <property type="entry name" value="NPCBM_sf"/>
</dbReference>
<comment type="caution">
    <text evidence="3">The sequence shown here is derived from an EMBL/GenBank/DDBJ whole genome shotgun (WGS) entry which is preliminary data.</text>
</comment>
<feature type="signal peptide" evidence="1">
    <location>
        <begin position="1"/>
        <end position="28"/>
    </location>
</feature>
<organism evidence="3 4">
    <name type="scientific">Candidatus Flavonifractor intestinipullorum</name>
    <dbReference type="NCBI Taxonomy" id="2838587"/>
    <lineage>
        <taxon>Bacteria</taxon>
        <taxon>Bacillati</taxon>
        <taxon>Bacillota</taxon>
        <taxon>Clostridia</taxon>
        <taxon>Eubacteriales</taxon>
        <taxon>Oscillospiraceae</taxon>
        <taxon>Flavonifractor</taxon>
    </lineage>
</organism>
<evidence type="ECO:0000259" key="2">
    <source>
        <dbReference type="Pfam" id="PF07833"/>
    </source>
</evidence>
<dbReference type="InterPro" id="IPR012854">
    <property type="entry name" value="Cu_amine_oxidase-like_N"/>
</dbReference>
<evidence type="ECO:0000313" key="3">
    <source>
        <dbReference type="EMBL" id="HJB56601.1"/>
    </source>
</evidence>
<protein>
    <recommendedName>
        <fullName evidence="2">Copper amine oxidase-like N-terminal domain-containing protein</fullName>
    </recommendedName>
</protein>
<evidence type="ECO:0000313" key="4">
    <source>
        <dbReference type="Proteomes" id="UP000824208"/>
    </source>
</evidence>
<dbReference type="Proteomes" id="UP000824208">
    <property type="component" value="Unassembled WGS sequence"/>
</dbReference>
<dbReference type="InterPro" id="IPR036582">
    <property type="entry name" value="Mao_N_sf"/>
</dbReference>
<reference evidence="3" key="1">
    <citation type="journal article" date="2021" name="PeerJ">
        <title>Extensive microbial diversity within the chicken gut microbiome revealed by metagenomics and culture.</title>
        <authorList>
            <person name="Gilroy R."/>
            <person name="Ravi A."/>
            <person name="Getino M."/>
            <person name="Pursley I."/>
            <person name="Horton D.L."/>
            <person name="Alikhan N.F."/>
            <person name="Baker D."/>
            <person name="Gharbi K."/>
            <person name="Hall N."/>
            <person name="Watson M."/>
            <person name="Adriaenssens E.M."/>
            <person name="Foster-Nyarko E."/>
            <person name="Jarju S."/>
            <person name="Secka A."/>
            <person name="Antonio M."/>
            <person name="Oren A."/>
            <person name="Chaudhuri R.R."/>
            <person name="La Ragione R."/>
            <person name="Hildebrand F."/>
            <person name="Pallen M.J."/>
        </authorList>
    </citation>
    <scope>NUCLEOTIDE SEQUENCE</scope>
    <source>
        <strain evidence="3">CHK189-11263</strain>
    </source>
</reference>
<dbReference type="Gene3D" id="3.30.457.10">
    <property type="entry name" value="Copper amine oxidase-like, N-terminal domain"/>
    <property type="match status" value="1"/>
</dbReference>
<sequence length="223" mass="24504">MKLHRVRDFLAGALTMALVAGLAVPAGAALASKTIQVLTGSEIYVDGVKMEPTDANGNPVDTFVYNGTTYVPLRAVSEYLGKNVSWDGASQRVYIGEAPGVKQYLNTVCPPYQSSYFESHATVEMSGRKYANAAQYGWGNKDGWALYNLNGQYETLSFDMGHLDGEVMDKGTLNIYLDGNLAFSADMEAEDLPEHYTVDLHNALQMKIEMTNGYYRLANLEID</sequence>
<dbReference type="Pfam" id="PF07833">
    <property type="entry name" value="Cu_amine_oxidN1"/>
    <property type="match status" value="1"/>
</dbReference>
<reference evidence="3" key="2">
    <citation type="submission" date="2021-04" db="EMBL/GenBank/DDBJ databases">
        <authorList>
            <person name="Gilroy R."/>
        </authorList>
    </citation>
    <scope>NUCLEOTIDE SEQUENCE</scope>
    <source>
        <strain evidence="3">CHK189-11263</strain>
    </source>
</reference>
<accession>A0A9D2M9D8</accession>
<feature type="domain" description="Copper amine oxidase-like N-terminal" evidence="2">
    <location>
        <begin position="60"/>
        <end position="95"/>
    </location>
</feature>